<sequence length="74" mass="8556">MVIMKALMSKAANVRPRHRARVMLLDRASHRELITERDAWELIETNHCVDISYLQQLLFFFLEQSGVGISALSQ</sequence>
<protein>
    <submittedName>
        <fullName evidence="1">Uncharacterized protein</fullName>
    </submittedName>
</protein>
<organism evidence="1 2">
    <name type="scientific">Physcomitrium patens</name>
    <name type="common">Spreading-leaved earth moss</name>
    <name type="synonym">Physcomitrella patens</name>
    <dbReference type="NCBI Taxonomy" id="3218"/>
    <lineage>
        <taxon>Eukaryota</taxon>
        <taxon>Viridiplantae</taxon>
        <taxon>Streptophyta</taxon>
        <taxon>Embryophyta</taxon>
        <taxon>Bryophyta</taxon>
        <taxon>Bryophytina</taxon>
        <taxon>Bryopsida</taxon>
        <taxon>Funariidae</taxon>
        <taxon>Funariales</taxon>
        <taxon>Funariaceae</taxon>
        <taxon>Physcomitrium</taxon>
    </lineage>
</organism>
<reference evidence="1 2" key="1">
    <citation type="journal article" date="2008" name="Science">
        <title>The Physcomitrella genome reveals evolutionary insights into the conquest of land by plants.</title>
        <authorList>
            <person name="Rensing S."/>
            <person name="Lang D."/>
            <person name="Zimmer A."/>
            <person name="Terry A."/>
            <person name="Salamov A."/>
            <person name="Shapiro H."/>
            <person name="Nishiyama T."/>
            <person name="Perroud P.-F."/>
            <person name="Lindquist E."/>
            <person name="Kamisugi Y."/>
            <person name="Tanahashi T."/>
            <person name="Sakakibara K."/>
            <person name="Fujita T."/>
            <person name="Oishi K."/>
            <person name="Shin-I T."/>
            <person name="Kuroki Y."/>
            <person name="Toyoda A."/>
            <person name="Suzuki Y."/>
            <person name="Hashimoto A."/>
            <person name="Yamaguchi K."/>
            <person name="Sugano A."/>
            <person name="Kohara Y."/>
            <person name="Fujiyama A."/>
            <person name="Anterola A."/>
            <person name="Aoki S."/>
            <person name="Ashton N."/>
            <person name="Barbazuk W.B."/>
            <person name="Barker E."/>
            <person name="Bennetzen J."/>
            <person name="Bezanilla M."/>
            <person name="Blankenship R."/>
            <person name="Cho S.H."/>
            <person name="Dutcher S."/>
            <person name="Estelle M."/>
            <person name="Fawcett J.A."/>
            <person name="Gundlach H."/>
            <person name="Hanada K."/>
            <person name="Heyl A."/>
            <person name="Hicks K.A."/>
            <person name="Hugh J."/>
            <person name="Lohr M."/>
            <person name="Mayer K."/>
            <person name="Melkozernov A."/>
            <person name="Murata T."/>
            <person name="Nelson D."/>
            <person name="Pils B."/>
            <person name="Prigge M."/>
            <person name="Reiss B."/>
            <person name="Renner T."/>
            <person name="Rombauts S."/>
            <person name="Rushton P."/>
            <person name="Sanderfoot A."/>
            <person name="Schween G."/>
            <person name="Shiu S.-H."/>
            <person name="Stueber K."/>
            <person name="Theodoulou F.L."/>
            <person name="Tu H."/>
            <person name="Van de Peer Y."/>
            <person name="Verrier P.J."/>
            <person name="Waters E."/>
            <person name="Wood A."/>
            <person name="Yang L."/>
            <person name="Cove D."/>
            <person name="Cuming A."/>
            <person name="Hasebe M."/>
            <person name="Lucas S."/>
            <person name="Mishler D.B."/>
            <person name="Reski R."/>
            <person name="Grigoriev I."/>
            <person name="Quatrano R.S."/>
            <person name="Boore J.L."/>
        </authorList>
    </citation>
    <scope>NUCLEOTIDE SEQUENCE [LARGE SCALE GENOMIC DNA]</scope>
    <source>
        <strain evidence="1 2">cv. Gransden 2004</strain>
    </source>
</reference>
<evidence type="ECO:0000313" key="1">
    <source>
        <dbReference type="EnsemblPlants" id="Pp3c24_18480V3.3"/>
    </source>
</evidence>
<name>A0A7I4CJS9_PHYPA</name>
<dbReference type="InParanoid" id="A0A7I4CJS9"/>
<dbReference type="Proteomes" id="UP000006727">
    <property type="component" value="Chromosome 24"/>
</dbReference>
<dbReference type="EMBL" id="ABEU02000024">
    <property type="status" value="NOT_ANNOTATED_CDS"/>
    <property type="molecule type" value="Genomic_DNA"/>
</dbReference>
<keyword evidence="2" id="KW-1185">Reference proteome</keyword>
<proteinExistence type="predicted"/>
<reference evidence="1 2" key="2">
    <citation type="journal article" date="2018" name="Plant J.">
        <title>The Physcomitrella patens chromosome-scale assembly reveals moss genome structure and evolution.</title>
        <authorList>
            <person name="Lang D."/>
            <person name="Ullrich K.K."/>
            <person name="Murat F."/>
            <person name="Fuchs J."/>
            <person name="Jenkins J."/>
            <person name="Haas F.B."/>
            <person name="Piednoel M."/>
            <person name="Gundlach H."/>
            <person name="Van Bel M."/>
            <person name="Meyberg R."/>
            <person name="Vives C."/>
            <person name="Morata J."/>
            <person name="Symeonidi A."/>
            <person name="Hiss M."/>
            <person name="Muchero W."/>
            <person name="Kamisugi Y."/>
            <person name="Saleh O."/>
            <person name="Blanc G."/>
            <person name="Decker E.L."/>
            <person name="van Gessel N."/>
            <person name="Grimwood J."/>
            <person name="Hayes R.D."/>
            <person name="Graham S.W."/>
            <person name="Gunter L.E."/>
            <person name="McDaniel S.F."/>
            <person name="Hoernstein S.N.W."/>
            <person name="Larsson A."/>
            <person name="Li F.W."/>
            <person name="Perroud P.F."/>
            <person name="Phillips J."/>
            <person name="Ranjan P."/>
            <person name="Rokshar D.S."/>
            <person name="Rothfels C.J."/>
            <person name="Schneider L."/>
            <person name="Shu S."/>
            <person name="Stevenson D.W."/>
            <person name="Thummler F."/>
            <person name="Tillich M."/>
            <person name="Villarreal Aguilar J.C."/>
            <person name="Widiez T."/>
            <person name="Wong G.K."/>
            <person name="Wymore A."/>
            <person name="Zhang Y."/>
            <person name="Zimmer A.D."/>
            <person name="Quatrano R.S."/>
            <person name="Mayer K.F.X."/>
            <person name="Goodstein D."/>
            <person name="Casacuberta J.M."/>
            <person name="Vandepoele K."/>
            <person name="Reski R."/>
            <person name="Cuming A.C."/>
            <person name="Tuskan G.A."/>
            <person name="Maumus F."/>
            <person name="Salse J."/>
            <person name="Schmutz J."/>
            <person name="Rensing S.A."/>
        </authorList>
    </citation>
    <scope>NUCLEOTIDE SEQUENCE [LARGE SCALE GENOMIC DNA]</scope>
    <source>
        <strain evidence="1 2">cv. Gransden 2004</strain>
    </source>
</reference>
<evidence type="ECO:0000313" key="2">
    <source>
        <dbReference type="Proteomes" id="UP000006727"/>
    </source>
</evidence>
<reference evidence="1" key="3">
    <citation type="submission" date="2020-12" db="UniProtKB">
        <authorList>
            <consortium name="EnsemblPlants"/>
        </authorList>
    </citation>
    <scope>IDENTIFICATION</scope>
</reference>
<dbReference type="Gramene" id="Pp3c24_18480V3.3">
    <property type="protein sequence ID" value="Pp3c24_18480V3.3"/>
    <property type="gene ID" value="Pp3c24_18480"/>
</dbReference>
<dbReference type="EnsemblPlants" id="Pp3c24_18480V3.3">
    <property type="protein sequence ID" value="Pp3c24_18480V3.3"/>
    <property type="gene ID" value="Pp3c24_18480"/>
</dbReference>
<dbReference type="AlphaFoldDB" id="A0A7I4CJS9"/>
<accession>A0A7I4CJS9</accession>